<feature type="transmembrane region" description="Helical" evidence="6">
    <location>
        <begin position="417"/>
        <end position="441"/>
    </location>
</feature>
<dbReference type="InterPro" id="IPR005828">
    <property type="entry name" value="MFS_sugar_transport-like"/>
</dbReference>
<evidence type="ECO:0000313" key="9">
    <source>
        <dbReference type="Proteomes" id="UP001219525"/>
    </source>
</evidence>
<feature type="transmembrane region" description="Helical" evidence="6">
    <location>
        <begin position="267"/>
        <end position="288"/>
    </location>
</feature>
<feature type="transmembrane region" description="Helical" evidence="6">
    <location>
        <begin position="130"/>
        <end position="149"/>
    </location>
</feature>
<dbReference type="GO" id="GO:0046943">
    <property type="term" value="F:carboxylic acid transmembrane transporter activity"/>
    <property type="evidence" value="ECO:0007669"/>
    <property type="project" value="TreeGrafter"/>
</dbReference>
<sequence length="556" mass="59769">MFRIGSLIGREWDTCEETLFSRTSHPEPHSSHNNPMSSQRPAFVSRETDLATEKKSVGDVVDTVPATEDVLPERRHVYNEKTKISAIFSVIFAGIALMSDGYNVGIIGNMNLLFAAVFPSAYTPTMKTRINNSFLIGEIVGMLFFGSIIDRIGRKSGILMTTMTLILGIIISAAAHGGTPEGLLWMLLVGRGLAGVGAGGEYPVCGTAAIEAADETEHVRKWRGFLVASVGDMAIDFGIILSGLVALIVMAAYGYGLTTVSTQGYGGIWRICLALGLVPPLCVFYFRIKMLNSTAFRNHAMKGRQINVRVLKLAAKRYWRRIIGTCACWFLYDFTIYPFGLFSSTIVSQLNPDNTVMRNIALAVLINAFHFPGCLVGALIIDKLGRRNTQALGFTVQAMLGMILGGALGPIRNHTAAFVVLYGLFGAAAEVGPGIATIIISGEVYPTALRGHLFGLSAAWGKVGAAIGTQVFIPIQDAFPTTFKGEQAVFIIGSAVSIVGAIVTMLTIPGTSIDIEVEDKSWKDYLKRNGVDVSDMGEPLEVSASKGIKAEIDHLG</sequence>
<dbReference type="Proteomes" id="UP001219525">
    <property type="component" value="Unassembled WGS sequence"/>
</dbReference>
<accession>A0AAD6UST8</accession>
<reference evidence="8" key="1">
    <citation type="submission" date="2023-03" db="EMBL/GenBank/DDBJ databases">
        <title>Massive genome expansion in bonnet fungi (Mycena s.s.) driven by repeated elements and novel gene families across ecological guilds.</title>
        <authorList>
            <consortium name="Lawrence Berkeley National Laboratory"/>
            <person name="Harder C.B."/>
            <person name="Miyauchi S."/>
            <person name="Viragh M."/>
            <person name="Kuo A."/>
            <person name="Thoen E."/>
            <person name="Andreopoulos B."/>
            <person name="Lu D."/>
            <person name="Skrede I."/>
            <person name="Drula E."/>
            <person name="Henrissat B."/>
            <person name="Morin E."/>
            <person name="Kohler A."/>
            <person name="Barry K."/>
            <person name="LaButti K."/>
            <person name="Morin E."/>
            <person name="Salamov A."/>
            <person name="Lipzen A."/>
            <person name="Mereny Z."/>
            <person name="Hegedus B."/>
            <person name="Baldrian P."/>
            <person name="Stursova M."/>
            <person name="Weitz H."/>
            <person name="Taylor A."/>
            <person name="Grigoriev I.V."/>
            <person name="Nagy L.G."/>
            <person name="Martin F."/>
            <person name="Kauserud H."/>
        </authorList>
    </citation>
    <scope>NUCLEOTIDE SEQUENCE</scope>
    <source>
        <strain evidence="8">9144</strain>
    </source>
</reference>
<dbReference type="EMBL" id="JARJCW010000131">
    <property type="protein sequence ID" value="KAJ7191560.1"/>
    <property type="molecule type" value="Genomic_DNA"/>
</dbReference>
<feature type="transmembrane region" description="Helical" evidence="6">
    <location>
        <begin position="392"/>
        <end position="411"/>
    </location>
</feature>
<evidence type="ECO:0000256" key="2">
    <source>
        <dbReference type="ARBA" id="ARBA00022692"/>
    </source>
</evidence>
<dbReference type="InterPro" id="IPR036259">
    <property type="entry name" value="MFS_trans_sf"/>
</dbReference>
<dbReference type="Gene3D" id="1.20.1250.20">
    <property type="entry name" value="MFS general substrate transporter like domains"/>
    <property type="match status" value="1"/>
</dbReference>
<evidence type="ECO:0000259" key="7">
    <source>
        <dbReference type="PROSITE" id="PS50850"/>
    </source>
</evidence>
<evidence type="ECO:0000313" key="8">
    <source>
        <dbReference type="EMBL" id="KAJ7191560.1"/>
    </source>
</evidence>
<dbReference type="PROSITE" id="PS00216">
    <property type="entry name" value="SUGAR_TRANSPORT_1"/>
    <property type="match status" value="1"/>
</dbReference>
<organism evidence="8 9">
    <name type="scientific">Mycena pura</name>
    <dbReference type="NCBI Taxonomy" id="153505"/>
    <lineage>
        <taxon>Eukaryota</taxon>
        <taxon>Fungi</taxon>
        <taxon>Dikarya</taxon>
        <taxon>Basidiomycota</taxon>
        <taxon>Agaricomycotina</taxon>
        <taxon>Agaricomycetes</taxon>
        <taxon>Agaricomycetidae</taxon>
        <taxon>Agaricales</taxon>
        <taxon>Marasmiineae</taxon>
        <taxon>Mycenaceae</taxon>
        <taxon>Mycena</taxon>
    </lineage>
</organism>
<feature type="transmembrane region" description="Helical" evidence="6">
    <location>
        <begin position="156"/>
        <end position="177"/>
    </location>
</feature>
<comment type="subcellular location">
    <subcellularLocation>
        <location evidence="1">Membrane</location>
        <topology evidence="1">Multi-pass membrane protein</topology>
    </subcellularLocation>
</comment>
<keyword evidence="3 6" id="KW-1133">Transmembrane helix</keyword>
<feature type="transmembrane region" description="Helical" evidence="6">
    <location>
        <begin position="84"/>
        <end position="110"/>
    </location>
</feature>
<evidence type="ECO:0000256" key="1">
    <source>
        <dbReference type="ARBA" id="ARBA00004141"/>
    </source>
</evidence>
<feature type="transmembrane region" description="Helical" evidence="6">
    <location>
        <begin position="360"/>
        <end position="380"/>
    </location>
</feature>
<name>A0AAD6UST8_9AGAR</name>
<keyword evidence="9" id="KW-1185">Reference proteome</keyword>
<evidence type="ECO:0000256" key="5">
    <source>
        <dbReference type="SAM" id="MobiDB-lite"/>
    </source>
</evidence>
<dbReference type="Pfam" id="PF00083">
    <property type="entry name" value="Sugar_tr"/>
    <property type="match status" value="1"/>
</dbReference>
<feature type="transmembrane region" description="Helical" evidence="6">
    <location>
        <begin position="453"/>
        <end position="475"/>
    </location>
</feature>
<dbReference type="PANTHER" id="PTHR23508:SF10">
    <property type="entry name" value="CARBOXYLIC ACID TRANSPORTER PROTEIN HOMOLOG"/>
    <property type="match status" value="1"/>
</dbReference>
<feature type="transmembrane region" description="Helical" evidence="6">
    <location>
        <begin position="225"/>
        <end position="255"/>
    </location>
</feature>
<protein>
    <submittedName>
        <fullName evidence="8">Major facilitator superfamily domain-containing protein</fullName>
    </submittedName>
</protein>
<keyword evidence="2 6" id="KW-0812">Transmembrane</keyword>
<feature type="region of interest" description="Disordered" evidence="5">
    <location>
        <begin position="21"/>
        <end position="45"/>
    </location>
</feature>
<evidence type="ECO:0000256" key="4">
    <source>
        <dbReference type="ARBA" id="ARBA00023136"/>
    </source>
</evidence>
<dbReference type="PANTHER" id="PTHR23508">
    <property type="entry name" value="CARBOXYLIC ACID TRANSPORTER PROTEIN HOMOLOG"/>
    <property type="match status" value="1"/>
</dbReference>
<dbReference type="PROSITE" id="PS50850">
    <property type="entry name" value="MFS"/>
    <property type="match status" value="1"/>
</dbReference>
<keyword evidence="4 6" id="KW-0472">Membrane</keyword>
<dbReference type="AlphaFoldDB" id="A0AAD6UST8"/>
<feature type="transmembrane region" description="Helical" evidence="6">
    <location>
        <begin position="322"/>
        <end position="340"/>
    </location>
</feature>
<feature type="compositionally biased region" description="Polar residues" evidence="5">
    <location>
        <begin position="31"/>
        <end position="40"/>
    </location>
</feature>
<gene>
    <name evidence="8" type="ORF">GGX14DRAFT_701566</name>
</gene>
<feature type="transmembrane region" description="Helical" evidence="6">
    <location>
        <begin position="487"/>
        <end position="508"/>
    </location>
</feature>
<comment type="caution">
    <text evidence="8">The sequence shown here is derived from an EMBL/GenBank/DDBJ whole genome shotgun (WGS) entry which is preliminary data.</text>
</comment>
<proteinExistence type="predicted"/>
<evidence type="ECO:0000256" key="3">
    <source>
        <dbReference type="ARBA" id="ARBA00022989"/>
    </source>
</evidence>
<dbReference type="GO" id="GO:0005886">
    <property type="term" value="C:plasma membrane"/>
    <property type="evidence" value="ECO:0007669"/>
    <property type="project" value="TreeGrafter"/>
</dbReference>
<dbReference type="InterPro" id="IPR020846">
    <property type="entry name" value="MFS_dom"/>
</dbReference>
<feature type="domain" description="Major facilitator superfamily (MFS) profile" evidence="7">
    <location>
        <begin position="89"/>
        <end position="512"/>
    </location>
</feature>
<evidence type="ECO:0000256" key="6">
    <source>
        <dbReference type="SAM" id="Phobius"/>
    </source>
</evidence>
<dbReference type="SUPFAM" id="SSF103473">
    <property type="entry name" value="MFS general substrate transporter"/>
    <property type="match status" value="1"/>
</dbReference>
<dbReference type="InterPro" id="IPR005829">
    <property type="entry name" value="Sugar_transporter_CS"/>
</dbReference>